<dbReference type="OrthoDB" id="5643761at2"/>
<dbReference type="RefSeq" id="WP_031563866.1">
    <property type="nucleotide sequence ID" value="NZ_CAAAIS010000002.1"/>
</dbReference>
<keyword evidence="3" id="KW-1185">Reference proteome</keyword>
<protein>
    <recommendedName>
        <fullName evidence="4">DUF1579 domain-containing protein</fullName>
    </recommendedName>
</protein>
<gene>
    <name evidence="2" type="ORF">NCTC11532_00677</name>
</gene>
<proteinExistence type="predicted"/>
<organism evidence="2 3">
    <name type="scientific">Legionella wadsworthii</name>
    <dbReference type="NCBI Taxonomy" id="28088"/>
    <lineage>
        <taxon>Bacteria</taxon>
        <taxon>Pseudomonadati</taxon>
        <taxon>Pseudomonadota</taxon>
        <taxon>Gammaproteobacteria</taxon>
        <taxon>Legionellales</taxon>
        <taxon>Legionellaceae</taxon>
        <taxon>Legionella</taxon>
    </lineage>
</organism>
<feature type="signal peptide" evidence="1">
    <location>
        <begin position="1"/>
        <end position="21"/>
    </location>
</feature>
<evidence type="ECO:0000256" key="1">
    <source>
        <dbReference type="SAM" id="SignalP"/>
    </source>
</evidence>
<feature type="chain" id="PRO_5016820724" description="DUF1579 domain-containing protein" evidence="1">
    <location>
        <begin position="22"/>
        <end position="181"/>
    </location>
</feature>
<keyword evidence="1" id="KW-0732">Signal</keyword>
<dbReference type="EMBL" id="UGPB01000001">
    <property type="protein sequence ID" value="STY28502.1"/>
    <property type="molecule type" value="Genomic_DNA"/>
</dbReference>
<reference evidence="2 3" key="1">
    <citation type="submission" date="2018-06" db="EMBL/GenBank/DDBJ databases">
        <authorList>
            <consortium name="Pathogen Informatics"/>
            <person name="Doyle S."/>
        </authorList>
    </citation>
    <scope>NUCLEOTIDE SEQUENCE [LARGE SCALE GENOMIC DNA]</scope>
    <source>
        <strain evidence="2 3">NCTC11532</strain>
    </source>
</reference>
<evidence type="ECO:0000313" key="2">
    <source>
        <dbReference type="EMBL" id="STY28502.1"/>
    </source>
</evidence>
<evidence type="ECO:0008006" key="4">
    <source>
        <dbReference type="Google" id="ProtNLM"/>
    </source>
</evidence>
<name>A0A378LRQ3_9GAMM</name>
<sequence length="181" mass="20285">MSIKIMSTVLLGSCLISSSFASNFLNHFMPKYRLNQTDMTSKSARKQSYTDFSGQWTGTCSASEGIQTVTIKNDYYYVEFDGQGYGIGQMLSESSSNKWNATTNHMLLTWNTEGTVLKSKDVFVTTSWVDRNSSEQTLLAFHLETTLTMDGDTLIVNSYQVNSEGAHQKGFENKCTFYKSA</sequence>
<dbReference type="AlphaFoldDB" id="A0A378LRQ3"/>
<accession>A0A378LRQ3</accession>
<evidence type="ECO:0000313" key="3">
    <source>
        <dbReference type="Proteomes" id="UP000255297"/>
    </source>
</evidence>
<dbReference type="STRING" id="1122170.GCA_000701265_02839"/>
<dbReference type="Proteomes" id="UP000255297">
    <property type="component" value="Unassembled WGS sequence"/>
</dbReference>